<accession>A0ABD2MGI1</accession>
<evidence type="ECO:0000256" key="1">
    <source>
        <dbReference type="SAM" id="MobiDB-lite"/>
    </source>
</evidence>
<feature type="compositionally biased region" description="Acidic residues" evidence="1">
    <location>
        <begin position="111"/>
        <end position="122"/>
    </location>
</feature>
<dbReference type="Proteomes" id="UP001516400">
    <property type="component" value="Unassembled WGS sequence"/>
</dbReference>
<proteinExistence type="predicted"/>
<name>A0ABD2MGI1_9CUCU</name>
<gene>
    <name evidence="2" type="ORF">HHI36_009698</name>
</gene>
<feature type="region of interest" description="Disordered" evidence="1">
    <location>
        <begin position="111"/>
        <end position="180"/>
    </location>
</feature>
<protein>
    <submittedName>
        <fullName evidence="2">Uncharacterized protein</fullName>
    </submittedName>
</protein>
<feature type="compositionally biased region" description="Acidic residues" evidence="1">
    <location>
        <begin position="149"/>
        <end position="159"/>
    </location>
</feature>
<comment type="caution">
    <text evidence="2">The sequence shown here is derived from an EMBL/GenBank/DDBJ whole genome shotgun (WGS) entry which is preliminary data.</text>
</comment>
<keyword evidence="3" id="KW-1185">Reference proteome</keyword>
<dbReference type="AlphaFoldDB" id="A0ABD2MGI1"/>
<evidence type="ECO:0000313" key="2">
    <source>
        <dbReference type="EMBL" id="KAL3265494.1"/>
    </source>
</evidence>
<organism evidence="2 3">
    <name type="scientific">Cryptolaemus montrouzieri</name>
    <dbReference type="NCBI Taxonomy" id="559131"/>
    <lineage>
        <taxon>Eukaryota</taxon>
        <taxon>Metazoa</taxon>
        <taxon>Ecdysozoa</taxon>
        <taxon>Arthropoda</taxon>
        <taxon>Hexapoda</taxon>
        <taxon>Insecta</taxon>
        <taxon>Pterygota</taxon>
        <taxon>Neoptera</taxon>
        <taxon>Endopterygota</taxon>
        <taxon>Coleoptera</taxon>
        <taxon>Polyphaga</taxon>
        <taxon>Cucujiformia</taxon>
        <taxon>Coccinelloidea</taxon>
        <taxon>Coccinellidae</taxon>
        <taxon>Scymninae</taxon>
        <taxon>Scymnini</taxon>
        <taxon>Cryptolaemus</taxon>
    </lineage>
</organism>
<reference evidence="2 3" key="1">
    <citation type="journal article" date="2021" name="BMC Biol.">
        <title>Horizontally acquired antibacterial genes associated with adaptive radiation of ladybird beetles.</title>
        <authorList>
            <person name="Li H.S."/>
            <person name="Tang X.F."/>
            <person name="Huang Y.H."/>
            <person name="Xu Z.Y."/>
            <person name="Chen M.L."/>
            <person name="Du X.Y."/>
            <person name="Qiu B.Y."/>
            <person name="Chen P.T."/>
            <person name="Zhang W."/>
            <person name="Slipinski A."/>
            <person name="Escalona H.E."/>
            <person name="Waterhouse R.M."/>
            <person name="Zwick A."/>
            <person name="Pang H."/>
        </authorList>
    </citation>
    <scope>NUCLEOTIDE SEQUENCE [LARGE SCALE GENOMIC DNA]</scope>
    <source>
        <strain evidence="2">SYSU2018</strain>
    </source>
</reference>
<dbReference type="EMBL" id="JABFTP020000001">
    <property type="protein sequence ID" value="KAL3265494.1"/>
    <property type="molecule type" value="Genomic_DNA"/>
</dbReference>
<sequence length="180" mass="20050">MLKSQAEYLSRELSLVQKRMSEMEYTLILQKTVIESLGYQSQLTDIKESDISLKCVDVQQVPVKTDAHNEIPVNANKIKSKLLYSSAAGSRKLAYSEDVDSIFIEPPEADVLTDEDSGDEDTGGMTDNLSGRQLRARAEVKFPNHVSDIEETDDEEIDAEIVAPSVDVPASTRSTKRRKN</sequence>
<evidence type="ECO:0000313" key="3">
    <source>
        <dbReference type="Proteomes" id="UP001516400"/>
    </source>
</evidence>